<dbReference type="AlphaFoldDB" id="A0A931CUB2"/>
<comment type="caution">
    <text evidence="9">The sequence shown here is derived from an EMBL/GenBank/DDBJ whole genome shotgun (WGS) entry which is preliminary data.</text>
</comment>
<feature type="domain" description="ABC transmembrane type-1" evidence="8">
    <location>
        <begin position="74"/>
        <end position="264"/>
    </location>
</feature>
<feature type="transmembrane region" description="Helical" evidence="7">
    <location>
        <begin position="78"/>
        <end position="101"/>
    </location>
</feature>
<dbReference type="PANTHER" id="PTHR43386">
    <property type="entry name" value="OLIGOPEPTIDE TRANSPORT SYSTEM PERMEASE PROTEIN APPC"/>
    <property type="match status" value="1"/>
</dbReference>
<keyword evidence="2 7" id="KW-0813">Transport</keyword>
<organism evidence="9 10">
    <name type="scientific">Desulfotignum balticum</name>
    <dbReference type="NCBI Taxonomy" id="115781"/>
    <lineage>
        <taxon>Bacteria</taxon>
        <taxon>Pseudomonadati</taxon>
        <taxon>Thermodesulfobacteriota</taxon>
        <taxon>Desulfobacteria</taxon>
        <taxon>Desulfobacterales</taxon>
        <taxon>Desulfobacteraceae</taxon>
        <taxon>Desulfotignum</taxon>
    </lineage>
</organism>
<dbReference type="EMBL" id="JACCQK010000126">
    <property type="protein sequence ID" value="MBG0778856.1"/>
    <property type="molecule type" value="Genomic_DNA"/>
</dbReference>
<dbReference type="Proteomes" id="UP000706172">
    <property type="component" value="Unassembled WGS sequence"/>
</dbReference>
<dbReference type="CDD" id="cd06261">
    <property type="entry name" value="TM_PBP2"/>
    <property type="match status" value="1"/>
</dbReference>
<dbReference type="InterPro" id="IPR000515">
    <property type="entry name" value="MetI-like"/>
</dbReference>
<dbReference type="PROSITE" id="PS50928">
    <property type="entry name" value="ABC_TM1"/>
    <property type="match status" value="1"/>
</dbReference>
<dbReference type="InterPro" id="IPR035906">
    <property type="entry name" value="MetI-like_sf"/>
</dbReference>
<name>A0A931CUB2_9BACT</name>
<dbReference type="Pfam" id="PF00528">
    <property type="entry name" value="BPD_transp_1"/>
    <property type="match status" value="1"/>
</dbReference>
<evidence type="ECO:0000256" key="6">
    <source>
        <dbReference type="ARBA" id="ARBA00023136"/>
    </source>
</evidence>
<feature type="transmembrane region" description="Helical" evidence="7">
    <location>
        <begin position="213"/>
        <end position="234"/>
    </location>
</feature>
<protein>
    <submittedName>
        <fullName evidence="9">ABC transporter permease</fullName>
    </submittedName>
</protein>
<evidence type="ECO:0000259" key="8">
    <source>
        <dbReference type="PROSITE" id="PS50928"/>
    </source>
</evidence>
<keyword evidence="3" id="KW-1003">Cell membrane</keyword>
<evidence type="ECO:0000313" key="10">
    <source>
        <dbReference type="Proteomes" id="UP000706172"/>
    </source>
</evidence>
<evidence type="ECO:0000256" key="1">
    <source>
        <dbReference type="ARBA" id="ARBA00004651"/>
    </source>
</evidence>
<feature type="transmembrane region" description="Helical" evidence="7">
    <location>
        <begin position="246"/>
        <end position="267"/>
    </location>
</feature>
<sequence length="279" mass="31057">MHLDAGHRIRRDPWFFTGAALLGLLFCLAVFGPVLMPWDPYDTSFIPLDPPSARHWLGINDGGMDIFAELLSGLRNTLIFGLTAASAGLILGSVTGLFAAWQGGWVDQILMRLADIVLAIPSVMILILLAAFFQPQPWVLALTLAALTWPTTARGIRAQALTLKHGLHIQAARHMGGSSRYIIFRHLMPELFPLYLINFAAKLRMAVFMEASLAFLGLFDPSLKSLGLMISFALKYYYMDIWAHWLMPPVLLLSFLIMGTTFVTISLERVFDPRLKTAL</sequence>
<dbReference type="InterPro" id="IPR025966">
    <property type="entry name" value="OppC_N"/>
</dbReference>
<gene>
    <name evidence="9" type="ORF">H0S81_02885</name>
</gene>
<comment type="similarity">
    <text evidence="7">Belongs to the binding-protein-dependent transport system permease family.</text>
</comment>
<dbReference type="Pfam" id="PF12911">
    <property type="entry name" value="OppC_N"/>
    <property type="match status" value="1"/>
</dbReference>
<dbReference type="InterPro" id="IPR050366">
    <property type="entry name" value="BP-dependent_transpt_permease"/>
</dbReference>
<dbReference type="SUPFAM" id="SSF161098">
    <property type="entry name" value="MetI-like"/>
    <property type="match status" value="1"/>
</dbReference>
<proteinExistence type="inferred from homology"/>
<evidence type="ECO:0000256" key="2">
    <source>
        <dbReference type="ARBA" id="ARBA00022448"/>
    </source>
</evidence>
<evidence type="ECO:0000256" key="7">
    <source>
        <dbReference type="RuleBase" id="RU363032"/>
    </source>
</evidence>
<keyword evidence="5 7" id="KW-1133">Transmembrane helix</keyword>
<evidence type="ECO:0000256" key="4">
    <source>
        <dbReference type="ARBA" id="ARBA00022692"/>
    </source>
</evidence>
<evidence type="ECO:0000256" key="3">
    <source>
        <dbReference type="ARBA" id="ARBA00022475"/>
    </source>
</evidence>
<feature type="transmembrane region" description="Helical" evidence="7">
    <location>
        <begin position="113"/>
        <end position="133"/>
    </location>
</feature>
<reference evidence="9" key="1">
    <citation type="submission" date="2020-07" db="EMBL/GenBank/DDBJ databases">
        <title>Severe corrosion of carbon steel in oil field produced water can be linked to methanogenic archaea containing a special type of NiFe hydrogenase.</title>
        <authorList>
            <person name="Lahme S."/>
            <person name="Mand J."/>
            <person name="Longwell J."/>
            <person name="Smith R."/>
            <person name="Enning D."/>
        </authorList>
    </citation>
    <scope>NUCLEOTIDE SEQUENCE</scope>
    <source>
        <strain evidence="9">MIC098Bin6</strain>
    </source>
</reference>
<dbReference type="Gene3D" id="1.10.3720.10">
    <property type="entry name" value="MetI-like"/>
    <property type="match status" value="1"/>
</dbReference>
<feature type="transmembrane region" description="Helical" evidence="7">
    <location>
        <begin position="182"/>
        <end position="201"/>
    </location>
</feature>
<comment type="subcellular location">
    <subcellularLocation>
        <location evidence="1 7">Cell membrane</location>
        <topology evidence="1 7">Multi-pass membrane protein</topology>
    </subcellularLocation>
</comment>
<evidence type="ECO:0000256" key="5">
    <source>
        <dbReference type="ARBA" id="ARBA00022989"/>
    </source>
</evidence>
<accession>A0A931CUB2</accession>
<dbReference type="GO" id="GO:0005886">
    <property type="term" value="C:plasma membrane"/>
    <property type="evidence" value="ECO:0007669"/>
    <property type="project" value="UniProtKB-SubCell"/>
</dbReference>
<keyword evidence="6 7" id="KW-0472">Membrane</keyword>
<keyword evidence="4 7" id="KW-0812">Transmembrane</keyword>
<evidence type="ECO:0000313" key="9">
    <source>
        <dbReference type="EMBL" id="MBG0778856.1"/>
    </source>
</evidence>
<dbReference type="GO" id="GO:0055085">
    <property type="term" value="P:transmembrane transport"/>
    <property type="evidence" value="ECO:0007669"/>
    <property type="project" value="InterPro"/>
</dbReference>
<feature type="transmembrane region" description="Helical" evidence="7">
    <location>
        <begin position="12"/>
        <end position="35"/>
    </location>
</feature>
<dbReference type="PANTHER" id="PTHR43386:SF1">
    <property type="entry name" value="D,D-DIPEPTIDE TRANSPORT SYSTEM PERMEASE PROTEIN DDPC-RELATED"/>
    <property type="match status" value="1"/>
</dbReference>